<sequence>MRLLNSVCRVIASAYSWVPVHIEEVPNNFERNSFYVTLATGSSELKNINVYEDDPIFQIVYFAKRNEANQVVAEKLYEVKEELKRLFLLKRVVPVIPLAGVKEKPRYAKIENYSDDVRVSEGALYVKITLNFTEDVPVEDNYELIGDVDIETKTVTNG</sequence>
<organism evidence="1 2">
    <name type="scientific">Mediterraneibacter gnavus</name>
    <name type="common">Ruminococcus gnavus</name>
    <dbReference type="NCBI Taxonomy" id="33038"/>
    <lineage>
        <taxon>Bacteria</taxon>
        <taxon>Bacillati</taxon>
        <taxon>Bacillota</taxon>
        <taxon>Clostridia</taxon>
        <taxon>Lachnospirales</taxon>
        <taxon>Lachnospiraceae</taxon>
        <taxon>Mediterraneibacter</taxon>
    </lineage>
</organism>
<dbReference type="RefSeq" id="WP_118044075.1">
    <property type="nucleotide sequence ID" value="NZ_QSIR01000028.1"/>
</dbReference>
<dbReference type="Proteomes" id="UP000284472">
    <property type="component" value="Unassembled WGS sequence"/>
</dbReference>
<dbReference type="Pfam" id="PF20765">
    <property type="entry name" value="Phage_tail_terminator_8"/>
    <property type="match status" value="1"/>
</dbReference>
<evidence type="ECO:0000313" key="1">
    <source>
        <dbReference type="EMBL" id="RHD03119.1"/>
    </source>
</evidence>
<reference evidence="1 2" key="1">
    <citation type="submission" date="2018-08" db="EMBL/GenBank/DDBJ databases">
        <title>A genome reference for cultivated species of the human gut microbiota.</title>
        <authorList>
            <person name="Zou Y."/>
            <person name="Xue W."/>
            <person name="Luo G."/>
        </authorList>
    </citation>
    <scope>NUCLEOTIDE SEQUENCE [LARGE SCALE GENOMIC DNA]</scope>
    <source>
        <strain evidence="1 2">AM32-6</strain>
    </source>
</reference>
<name>A0A414D2H3_MEDGN</name>
<dbReference type="AlphaFoldDB" id="A0A414D2H3"/>
<accession>A0A414D2H3</accession>
<dbReference type="InterPro" id="IPR049254">
    <property type="entry name" value="Phage_tail_terminator"/>
</dbReference>
<dbReference type="EMBL" id="QSIR01000028">
    <property type="protein sequence ID" value="RHD03119.1"/>
    <property type="molecule type" value="Genomic_DNA"/>
</dbReference>
<comment type="caution">
    <text evidence="1">The sequence shown here is derived from an EMBL/GenBank/DDBJ whole genome shotgun (WGS) entry which is preliminary data.</text>
</comment>
<evidence type="ECO:0000313" key="2">
    <source>
        <dbReference type="Proteomes" id="UP000284472"/>
    </source>
</evidence>
<gene>
    <name evidence="1" type="ORF">DW812_14615</name>
</gene>
<protein>
    <submittedName>
        <fullName evidence="1">Uncharacterized protein</fullName>
    </submittedName>
</protein>
<proteinExistence type="predicted"/>